<comment type="caution">
    <text evidence="3">The sequence shown here is derived from an EMBL/GenBank/DDBJ whole genome shotgun (WGS) entry which is preliminary data.</text>
</comment>
<dbReference type="InterPro" id="IPR048520">
    <property type="entry name" value="LarA_C"/>
</dbReference>
<dbReference type="InterPro" id="IPR047926">
    <property type="entry name" value="Ni_dep_LarA"/>
</dbReference>
<dbReference type="Pfam" id="PF09861">
    <property type="entry name" value="Lar_N"/>
    <property type="match status" value="1"/>
</dbReference>
<sequence length="434" mass="46137">MVKISLRFGAGEVTGNIPDKYVTTIVQPGPALNLPITEQVSLVTRALHNPVGTKRLIEMGRGKTTAAIVVSDGTRLVPTSVLLPPVLEELKAAGINNDGITIVVGVGNHRPVTEEEKTAIVGADIYKSYRCKHSREGPYVRVGVTSRGTPVEISRFVAEADLKILTGNIEMHRLAGFSGGPKGCVGISSPRALEHNHRLSRLGSNAPGSLEGNIVQADLSEYARIAGIDCILNVVTDHRGNVEAAVAGDVIEAHQKGIPLAEKKYRIPVEEPVDLVIVSAGGVPKDSALYQAVKALQNAMDVLRPGGQVILVAACPEGFGDPCFREWMLTGKGIRDIVGRGEKEFRLGGHKAVALAQLLMKGEVYLVSLMGSKEVEAAGMRPCVSLQDAIDNAVAKFEYGRIIVLPFGGVTFPYIMRQTAASVQLGRGELGHGT</sequence>
<protein>
    <submittedName>
        <fullName evidence="3">Uncharacterized protein</fullName>
    </submittedName>
</protein>
<feature type="domain" description="LarA-like N-terminal" evidence="1">
    <location>
        <begin position="8"/>
        <end position="201"/>
    </location>
</feature>
<dbReference type="InterPro" id="IPR029063">
    <property type="entry name" value="SAM-dependent_MTases_sf"/>
</dbReference>
<dbReference type="PANTHER" id="PTHR33171">
    <property type="entry name" value="LAR_N DOMAIN-CONTAINING PROTEIN"/>
    <property type="match status" value="1"/>
</dbReference>
<proteinExistence type="predicted"/>
<evidence type="ECO:0000313" key="4">
    <source>
        <dbReference type="Proteomes" id="UP000037175"/>
    </source>
</evidence>
<dbReference type="PANTHER" id="PTHR33171:SF17">
    <property type="entry name" value="LARA-LIKE N-TERMINAL DOMAIN-CONTAINING PROTEIN"/>
    <property type="match status" value="1"/>
</dbReference>
<dbReference type="SUPFAM" id="SSF53335">
    <property type="entry name" value="S-adenosyl-L-methionine-dependent methyltransferases"/>
    <property type="match status" value="1"/>
</dbReference>
<reference evidence="4" key="1">
    <citation type="submission" date="2015-07" db="EMBL/GenBank/DDBJ databases">
        <title>Complete Genome of Thermincola ferriacetica strain Z-0001T.</title>
        <authorList>
            <person name="Lusk B."/>
            <person name="Badalamenti J.P."/>
            <person name="Parameswaran P."/>
            <person name="Bond D.R."/>
            <person name="Torres C.I."/>
        </authorList>
    </citation>
    <scope>NUCLEOTIDE SEQUENCE [LARGE SCALE GENOMIC DNA]</scope>
    <source>
        <strain evidence="4">Z-0001</strain>
    </source>
</reference>
<dbReference type="Proteomes" id="UP000037175">
    <property type="component" value="Unassembled WGS sequence"/>
</dbReference>
<feature type="domain" description="Lactate racemase C-terminal" evidence="2">
    <location>
        <begin position="271"/>
        <end position="406"/>
    </location>
</feature>
<dbReference type="RefSeq" id="WP_052216603.1">
    <property type="nucleotide sequence ID" value="NZ_LGTE01000002.1"/>
</dbReference>
<dbReference type="InterPro" id="IPR048068">
    <property type="entry name" value="LarA-like"/>
</dbReference>
<organism evidence="3 4">
    <name type="scientific">Thermincola ferriacetica</name>
    <dbReference type="NCBI Taxonomy" id="281456"/>
    <lineage>
        <taxon>Bacteria</taxon>
        <taxon>Bacillati</taxon>
        <taxon>Bacillota</taxon>
        <taxon>Clostridia</taxon>
        <taxon>Eubacteriales</taxon>
        <taxon>Thermincolaceae</taxon>
        <taxon>Thermincola</taxon>
    </lineage>
</organism>
<evidence type="ECO:0000259" key="1">
    <source>
        <dbReference type="Pfam" id="PF09861"/>
    </source>
</evidence>
<dbReference type="Gene3D" id="3.90.226.30">
    <property type="match status" value="1"/>
</dbReference>
<dbReference type="Gene3D" id="3.40.50.11440">
    <property type="match status" value="1"/>
</dbReference>
<evidence type="ECO:0000313" key="3">
    <source>
        <dbReference type="EMBL" id="KNZ70671.1"/>
    </source>
</evidence>
<dbReference type="InterPro" id="IPR018657">
    <property type="entry name" value="LarA-like_N"/>
</dbReference>
<dbReference type="AlphaFoldDB" id="A0A0L6W5C3"/>
<dbReference type="GO" id="GO:0050043">
    <property type="term" value="F:lactate racemase activity"/>
    <property type="evidence" value="ECO:0007669"/>
    <property type="project" value="InterPro"/>
</dbReference>
<gene>
    <name evidence="3" type="ORF">Tfer_0349</name>
</gene>
<accession>A0A0L6W5C3</accession>
<dbReference type="Pfam" id="PF21113">
    <property type="entry name" value="LarA_C"/>
    <property type="match status" value="1"/>
</dbReference>
<dbReference type="InterPro" id="IPR043166">
    <property type="entry name" value="LarA-like_C"/>
</dbReference>
<evidence type="ECO:0000259" key="2">
    <source>
        <dbReference type="Pfam" id="PF21113"/>
    </source>
</evidence>
<dbReference type="EMBL" id="LGTE01000002">
    <property type="protein sequence ID" value="KNZ70671.1"/>
    <property type="molecule type" value="Genomic_DNA"/>
</dbReference>
<name>A0A0L6W5C3_9FIRM</name>
<dbReference type="NCBIfam" id="NF033504">
    <property type="entry name" value="Ni_dep_LarA"/>
    <property type="match status" value="1"/>
</dbReference>
<keyword evidence="4" id="KW-1185">Reference proteome</keyword>